<keyword evidence="1" id="KW-0812">Transmembrane</keyword>
<keyword evidence="3" id="KW-1185">Reference proteome</keyword>
<protein>
    <recommendedName>
        <fullName evidence="4">Branched-chain amino acid transport</fullName>
    </recommendedName>
</protein>
<dbReference type="OrthoDB" id="6694704at2"/>
<feature type="transmembrane region" description="Helical" evidence="1">
    <location>
        <begin position="85"/>
        <end position="104"/>
    </location>
</feature>
<evidence type="ECO:0000256" key="1">
    <source>
        <dbReference type="SAM" id="Phobius"/>
    </source>
</evidence>
<sequence>MINQQLILIGILLLAGGTYMIRYSGFYLADRFSFSSNQKQMFSDAACVLLFSLAVLSTFFNESTFSGSSKIIGVMVALIFAWKKYSLIVVIIVAVILTALFRYIGLS</sequence>
<feature type="transmembrane region" description="Helical" evidence="1">
    <location>
        <begin position="41"/>
        <end position="60"/>
    </location>
</feature>
<comment type="caution">
    <text evidence="2">The sequence shown here is derived from an EMBL/GenBank/DDBJ whole genome shotgun (WGS) entry which is preliminary data.</text>
</comment>
<dbReference type="AlphaFoldDB" id="N8ZK93"/>
<dbReference type="EMBL" id="APPN01000059">
    <property type="protein sequence ID" value="ENV34164.1"/>
    <property type="molecule type" value="Genomic_DNA"/>
</dbReference>
<proteinExistence type="predicted"/>
<dbReference type="GeneID" id="84208863"/>
<evidence type="ECO:0000313" key="2">
    <source>
        <dbReference type="EMBL" id="ENV34164.1"/>
    </source>
</evidence>
<dbReference type="HOGENOM" id="CLU_159912_0_1_6"/>
<dbReference type="Proteomes" id="UP000013117">
    <property type="component" value="Unassembled WGS sequence"/>
</dbReference>
<dbReference type="InterPro" id="IPR008407">
    <property type="entry name" value="Brnchd-chn_aa_trnsp_AzlD"/>
</dbReference>
<feature type="transmembrane region" description="Helical" evidence="1">
    <location>
        <begin position="6"/>
        <end position="29"/>
    </location>
</feature>
<name>N8ZK93_9GAMM</name>
<reference evidence="2 3" key="1">
    <citation type="submission" date="2013-02" db="EMBL/GenBank/DDBJ databases">
        <title>The Genome Sequence of Acinetobacter gerneri CIP 107464.</title>
        <authorList>
            <consortium name="The Broad Institute Genome Sequencing Platform"/>
            <consortium name="The Broad Institute Genome Sequencing Center for Infectious Disease"/>
            <person name="Cerqueira G."/>
            <person name="Feldgarden M."/>
            <person name="Courvalin P."/>
            <person name="Perichon B."/>
            <person name="Grillot-Courvalin C."/>
            <person name="Clermont D."/>
            <person name="Rocha E."/>
            <person name="Yoon E.-J."/>
            <person name="Nemec A."/>
            <person name="Walker B."/>
            <person name="Young S.K."/>
            <person name="Zeng Q."/>
            <person name="Gargeya S."/>
            <person name="Fitzgerald M."/>
            <person name="Haas B."/>
            <person name="Abouelleil A."/>
            <person name="Alvarado L."/>
            <person name="Arachchi H.M."/>
            <person name="Berlin A.M."/>
            <person name="Chapman S.B."/>
            <person name="Dewar J."/>
            <person name="Goldberg J."/>
            <person name="Griggs A."/>
            <person name="Gujja S."/>
            <person name="Hansen M."/>
            <person name="Howarth C."/>
            <person name="Imamovic A."/>
            <person name="Larimer J."/>
            <person name="McCowan C."/>
            <person name="Murphy C."/>
            <person name="Neiman D."/>
            <person name="Pearson M."/>
            <person name="Priest M."/>
            <person name="Roberts A."/>
            <person name="Saif S."/>
            <person name="Shea T."/>
            <person name="Sisk P."/>
            <person name="Sykes S."/>
            <person name="Wortman J."/>
            <person name="Nusbaum C."/>
            <person name="Birren B."/>
        </authorList>
    </citation>
    <scope>NUCLEOTIDE SEQUENCE [LARGE SCALE GENOMIC DNA]</scope>
    <source>
        <strain evidence="2 3">CIP 107464</strain>
    </source>
</reference>
<dbReference type="STRING" id="202952.GCA_000747725_02934"/>
<keyword evidence="1" id="KW-1133">Transmembrane helix</keyword>
<dbReference type="Pfam" id="PF05437">
    <property type="entry name" value="AzlD"/>
    <property type="match status" value="1"/>
</dbReference>
<evidence type="ECO:0000313" key="3">
    <source>
        <dbReference type="Proteomes" id="UP000013117"/>
    </source>
</evidence>
<evidence type="ECO:0008006" key="4">
    <source>
        <dbReference type="Google" id="ProtNLM"/>
    </source>
</evidence>
<dbReference type="RefSeq" id="WP_004860801.1">
    <property type="nucleotide sequence ID" value="NZ_ASYY01000029.1"/>
</dbReference>
<dbReference type="eggNOG" id="ENOG5032T1U">
    <property type="taxonomic scope" value="Bacteria"/>
</dbReference>
<dbReference type="PATRIC" id="fig|1120926.3.peg.1422"/>
<keyword evidence="1" id="KW-0472">Membrane</keyword>
<organism evidence="2 3">
    <name type="scientific">Acinetobacter gerneri DSM 14967 = CIP 107464 = MTCC 9824</name>
    <dbReference type="NCBI Taxonomy" id="1120926"/>
    <lineage>
        <taxon>Bacteria</taxon>
        <taxon>Pseudomonadati</taxon>
        <taxon>Pseudomonadota</taxon>
        <taxon>Gammaproteobacteria</taxon>
        <taxon>Moraxellales</taxon>
        <taxon>Moraxellaceae</taxon>
        <taxon>Acinetobacter</taxon>
    </lineage>
</organism>
<accession>N8ZK93</accession>
<gene>
    <name evidence="2" type="ORF">F960_01482</name>
</gene>